<dbReference type="CDD" id="cd00311">
    <property type="entry name" value="TIM"/>
    <property type="match status" value="1"/>
</dbReference>
<comment type="catalytic activity">
    <reaction evidence="6 7">
        <text>D-glyceraldehyde 3-phosphate = dihydroxyacetone phosphate</text>
        <dbReference type="Rhea" id="RHEA:18585"/>
        <dbReference type="ChEBI" id="CHEBI:57642"/>
        <dbReference type="ChEBI" id="CHEBI:59776"/>
        <dbReference type="EC" id="5.3.1.1"/>
    </reaction>
</comment>
<evidence type="ECO:0000313" key="9">
    <source>
        <dbReference type="Proteomes" id="UP001277761"/>
    </source>
</evidence>
<dbReference type="PROSITE" id="PS00171">
    <property type="entry name" value="TIM_1"/>
    <property type="match status" value="1"/>
</dbReference>
<keyword evidence="2 6" id="KW-0312">Gluconeogenesis</keyword>
<comment type="similarity">
    <text evidence="1 6 7">Belongs to the triosephosphate isomerase family.</text>
</comment>
<organism evidence="8 9">
    <name type="scientific">Patulibacter brassicae</name>
    <dbReference type="NCBI Taxonomy" id="1705717"/>
    <lineage>
        <taxon>Bacteria</taxon>
        <taxon>Bacillati</taxon>
        <taxon>Actinomycetota</taxon>
        <taxon>Thermoleophilia</taxon>
        <taxon>Solirubrobacterales</taxon>
        <taxon>Patulibacteraceae</taxon>
        <taxon>Patulibacter</taxon>
    </lineage>
</organism>
<feature type="binding site" evidence="6">
    <location>
        <begin position="234"/>
        <end position="235"/>
    </location>
    <ligand>
        <name>substrate</name>
    </ligand>
</feature>
<keyword evidence="3 6" id="KW-0963">Cytoplasm</keyword>
<sequence length="252" mass="26323">MSRTPFVAGNWKMHKTIAEAEAFVSGLLPLVGAVDDVQVGVCVPFPAIQAVVESTRGSAVQVYAQNVHWAEQGAYTGEVSIPMLDELEVAGVVIGHSERRQYFGETDADLSKKLPAILAAGLEPILCVGETEAQRDGGEMEQVLRGQVEEAIADVDAADLARITIAYEPIWAIGTGKVATPDQAQEACAFVRSLVAGRDAGAAEQVRIQYGGSVKPDNAAELLALPDVDGALVGGAALEPQSFAGIVEGARA</sequence>
<feature type="binding site" evidence="6">
    <location>
        <begin position="10"/>
        <end position="12"/>
    </location>
    <ligand>
        <name>substrate</name>
    </ligand>
</feature>
<evidence type="ECO:0000256" key="7">
    <source>
        <dbReference type="RuleBase" id="RU363013"/>
    </source>
</evidence>
<dbReference type="PROSITE" id="PS51440">
    <property type="entry name" value="TIM_2"/>
    <property type="match status" value="1"/>
</dbReference>
<dbReference type="Gene3D" id="3.20.20.70">
    <property type="entry name" value="Aldolase class I"/>
    <property type="match status" value="1"/>
</dbReference>
<evidence type="ECO:0000256" key="4">
    <source>
        <dbReference type="ARBA" id="ARBA00023152"/>
    </source>
</evidence>
<evidence type="ECO:0000256" key="5">
    <source>
        <dbReference type="ARBA" id="ARBA00023235"/>
    </source>
</evidence>
<comment type="subunit">
    <text evidence="6 7">Homodimer.</text>
</comment>
<dbReference type="SUPFAM" id="SSF51351">
    <property type="entry name" value="Triosephosphate isomerase (TIM)"/>
    <property type="match status" value="1"/>
</dbReference>
<dbReference type="NCBIfam" id="TIGR00419">
    <property type="entry name" value="tim"/>
    <property type="match status" value="1"/>
</dbReference>
<feature type="binding site" evidence="6">
    <location>
        <position position="174"/>
    </location>
    <ligand>
        <name>substrate</name>
    </ligand>
</feature>
<gene>
    <name evidence="6 8" type="primary">tpiA</name>
    <name evidence="8" type="ORF">SK069_17845</name>
</gene>
<dbReference type="PANTHER" id="PTHR21139:SF42">
    <property type="entry name" value="TRIOSEPHOSPHATE ISOMERASE"/>
    <property type="match status" value="1"/>
</dbReference>
<dbReference type="EC" id="5.3.1.1" evidence="6 7"/>
<dbReference type="Proteomes" id="UP001277761">
    <property type="component" value="Unassembled WGS sequence"/>
</dbReference>
<reference evidence="8 9" key="1">
    <citation type="submission" date="2023-11" db="EMBL/GenBank/DDBJ databases">
        <authorList>
            <person name="Xu M."/>
            <person name="Jiang T."/>
        </authorList>
    </citation>
    <scope>NUCLEOTIDE SEQUENCE [LARGE SCALE GENOMIC DNA]</scope>
    <source>
        <strain evidence="8 9">SD</strain>
    </source>
</reference>
<protein>
    <recommendedName>
        <fullName evidence="6 7">Triosephosphate isomerase</fullName>
        <shortName evidence="6">TIM</shortName>
        <shortName evidence="6">TPI</shortName>
        <ecNumber evidence="6 7">5.3.1.1</ecNumber>
    </recommendedName>
    <alternativeName>
        <fullName evidence="6">Triose-phosphate isomerase</fullName>
    </alternativeName>
</protein>
<dbReference type="InterPro" id="IPR013785">
    <property type="entry name" value="Aldolase_TIM"/>
</dbReference>
<dbReference type="PANTHER" id="PTHR21139">
    <property type="entry name" value="TRIOSEPHOSPHATE ISOMERASE"/>
    <property type="match status" value="1"/>
</dbReference>
<comment type="subcellular location">
    <subcellularLocation>
        <location evidence="6 7">Cytoplasm</location>
    </subcellularLocation>
</comment>
<dbReference type="HAMAP" id="MF_00147_B">
    <property type="entry name" value="TIM_B"/>
    <property type="match status" value="1"/>
</dbReference>
<keyword evidence="9" id="KW-1185">Reference proteome</keyword>
<evidence type="ECO:0000256" key="6">
    <source>
        <dbReference type="HAMAP-Rule" id="MF_00147"/>
    </source>
</evidence>
<dbReference type="EMBL" id="JAXAVX010000014">
    <property type="protein sequence ID" value="MDX8153466.1"/>
    <property type="molecule type" value="Genomic_DNA"/>
</dbReference>
<dbReference type="InterPro" id="IPR022896">
    <property type="entry name" value="TrioseP_Isoase_bac/euk"/>
</dbReference>
<keyword evidence="4 6" id="KW-0324">Glycolysis</keyword>
<name>A0ABU4VR78_9ACTN</name>
<dbReference type="InterPro" id="IPR035990">
    <property type="entry name" value="TIM_sf"/>
</dbReference>
<comment type="pathway">
    <text evidence="6 7">Carbohydrate biosynthesis; gluconeogenesis.</text>
</comment>
<comment type="caution">
    <text evidence="8">The sequence shown here is derived from an EMBL/GenBank/DDBJ whole genome shotgun (WGS) entry which is preliminary data.</text>
</comment>
<evidence type="ECO:0000256" key="2">
    <source>
        <dbReference type="ARBA" id="ARBA00022432"/>
    </source>
</evidence>
<dbReference type="Pfam" id="PF00121">
    <property type="entry name" value="TIM"/>
    <property type="match status" value="1"/>
</dbReference>
<keyword evidence="5 6" id="KW-0413">Isomerase</keyword>
<dbReference type="GO" id="GO:0004807">
    <property type="term" value="F:triose-phosphate isomerase activity"/>
    <property type="evidence" value="ECO:0007669"/>
    <property type="project" value="UniProtKB-EC"/>
</dbReference>
<dbReference type="InterPro" id="IPR020861">
    <property type="entry name" value="Triosephosphate_isomerase_AS"/>
</dbReference>
<proteinExistence type="inferred from homology"/>
<dbReference type="InterPro" id="IPR000652">
    <property type="entry name" value="Triosephosphate_isomerase"/>
</dbReference>
<accession>A0ABU4VR78</accession>
<evidence type="ECO:0000313" key="8">
    <source>
        <dbReference type="EMBL" id="MDX8153466.1"/>
    </source>
</evidence>
<feature type="active site" description="Electrophile" evidence="6">
    <location>
        <position position="96"/>
    </location>
</feature>
<dbReference type="RefSeq" id="WP_319955617.1">
    <property type="nucleotide sequence ID" value="NZ_JAXAVX010000014.1"/>
</dbReference>
<feature type="active site" description="Proton acceptor" evidence="6">
    <location>
        <position position="168"/>
    </location>
</feature>
<evidence type="ECO:0000256" key="3">
    <source>
        <dbReference type="ARBA" id="ARBA00022490"/>
    </source>
</evidence>
<comment type="pathway">
    <text evidence="6 7">Carbohydrate degradation; glycolysis; D-glyceraldehyde 3-phosphate from glycerone phosphate: step 1/1.</text>
</comment>
<evidence type="ECO:0000256" key="1">
    <source>
        <dbReference type="ARBA" id="ARBA00007422"/>
    </source>
</evidence>
<comment type="function">
    <text evidence="6">Involved in the gluconeogenesis. Catalyzes stereospecifically the conversion of dihydroxyacetone phosphate (DHAP) to D-glyceraldehyde-3-phosphate (G3P).</text>
</comment>
<feature type="binding site" evidence="6">
    <location>
        <position position="213"/>
    </location>
    <ligand>
        <name>substrate</name>
    </ligand>
</feature>